<keyword evidence="1" id="KW-0472">Membrane</keyword>
<feature type="transmembrane region" description="Helical" evidence="1">
    <location>
        <begin position="58"/>
        <end position="85"/>
    </location>
</feature>
<gene>
    <name evidence="2" type="ORF">QO014_004789</name>
</gene>
<keyword evidence="1" id="KW-1133">Transmembrane helix</keyword>
<protein>
    <recommendedName>
        <fullName evidence="4">DUF2798 domain-containing protein</fullName>
    </recommendedName>
</protein>
<reference evidence="2 3" key="1">
    <citation type="submission" date="2023-07" db="EMBL/GenBank/DDBJ databases">
        <title>Genomic Encyclopedia of Type Strains, Phase IV (KMG-IV): sequencing the most valuable type-strain genomes for metagenomic binning, comparative biology and taxonomic classification.</title>
        <authorList>
            <person name="Goeker M."/>
        </authorList>
    </citation>
    <scope>NUCLEOTIDE SEQUENCE [LARGE SCALE GENOMIC DNA]</scope>
    <source>
        <strain evidence="2 3">B6-8</strain>
    </source>
</reference>
<dbReference type="RefSeq" id="WP_266351256.1">
    <property type="nucleotide sequence ID" value="NZ_JAPKNG010000008.1"/>
</dbReference>
<comment type="caution">
    <text evidence="2">The sequence shown here is derived from an EMBL/GenBank/DDBJ whole genome shotgun (WGS) entry which is preliminary data.</text>
</comment>
<evidence type="ECO:0000256" key="1">
    <source>
        <dbReference type="SAM" id="Phobius"/>
    </source>
</evidence>
<evidence type="ECO:0008006" key="4">
    <source>
        <dbReference type="Google" id="ProtNLM"/>
    </source>
</evidence>
<proteinExistence type="predicted"/>
<organism evidence="2 3">
    <name type="scientific">Kaistia dalseonensis</name>
    <dbReference type="NCBI Taxonomy" id="410840"/>
    <lineage>
        <taxon>Bacteria</taxon>
        <taxon>Pseudomonadati</taxon>
        <taxon>Pseudomonadota</taxon>
        <taxon>Alphaproteobacteria</taxon>
        <taxon>Hyphomicrobiales</taxon>
        <taxon>Kaistiaceae</taxon>
        <taxon>Kaistia</taxon>
    </lineage>
</organism>
<feature type="transmembrane region" description="Helical" evidence="1">
    <location>
        <begin position="20"/>
        <end position="38"/>
    </location>
</feature>
<evidence type="ECO:0000313" key="3">
    <source>
        <dbReference type="Proteomes" id="UP001241603"/>
    </source>
</evidence>
<dbReference type="InterPro" id="IPR021529">
    <property type="entry name" value="DUF2798"/>
</dbReference>
<dbReference type="EMBL" id="JAUSVO010000008">
    <property type="protein sequence ID" value="MDQ0440374.1"/>
    <property type="molecule type" value="Genomic_DNA"/>
</dbReference>
<name>A0ABU0HDH0_9HYPH</name>
<evidence type="ECO:0000313" key="2">
    <source>
        <dbReference type="EMBL" id="MDQ0440374.1"/>
    </source>
</evidence>
<dbReference type="Proteomes" id="UP001241603">
    <property type="component" value="Unassembled WGS sequence"/>
</dbReference>
<dbReference type="Pfam" id="PF11391">
    <property type="entry name" value="DUF2798"/>
    <property type="match status" value="1"/>
</dbReference>
<accession>A0ABU0HDH0</accession>
<keyword evidence="3" id="KW-1185">Reference proteome</keyword>
<keyword evidence="1" id="KW-0812">Transmembrane</keyword>
<sequence length="88" mass="9609">MTSSSSNRSFGKLPARYHAVAFPFILSIFMCGMVSAVSTLRGFGLTPDFLSRWGSAWLLSWFIAFPVLLMILPLVRCLVAAIVAAPAR</sequence>